<evidence type="ECO:0000313" key="3">
    <source>
        <dbReference type="Proteomes" id="UP000663853"/>
    </source>
</evidence>
<name>A0A8H3GI54_9AGAM</name>
<protein>
    <submittedName>
        <fullName evidence="2">Uncharacterized protein</fullName>
    </submittedName>
</protein>
<feature type="non-terminal residue" evidence="2">
    <location>
        <position position="1"/>
    </location>
</feature>
<comment type="caution">
    <text evidence="2">The sequence shown here is derived from an EMBL/GenBank/DDBJ whole genome shotgun (WGS) entry which is preliminary data.</text>
</comment>
<dbReference type="AlphaFoldDB" id="A0A8H3GI54"/>
<organism evidence="2 3">
    <name type="scientific">Rhizoctonia solani</name>
    <dbReference type="NCBI Taxonomy" id="456999"/>
    <lineage>
        <taxon>Eukaryota</taxon>
        <taxon>Fungi</taxon>
        <taxon>Dikarya</taxon>
        <taxon>Basidiomycota</taxon>
        <taxon>Agaricomycotina</taxon>
        <taxon>Agaricomycetes</taxon>
        <taxon>Cantharellales</taxon>
        <taxon>Ceratobasidiaceae</taxon>
        <taxon>Rhizoctonia</taxon>
    </lineage>
</organism>
<dbReference type="Proteomes" id="UP000663853">
    <property type="component" value="Unassembled WGS sequence"/>
</dbReference>
<feature type="region of interest" description="Disordered" evidence="1">
    <location>
        <begin position="1"/>
        <end position="42"/>
    </location>
</feature>
<gene>
    <name evidence="2" type="ORF">RDB_LOCUS54059</name>
</gene>
<evidence type="ECO:0000256" key="1">
    <source>
        <dbReference type="SAM" id="MobiDB-lite"/>
    </source>
</evidence>
<feature type="non-terminal residue" evidence="2">
    <location>
        <position position="158"/>
    </location>
</feature>
<sequence>PAEEPRSQDAQQLPLPDLTDQPPTDPSQPRVDEAEDAAPKIEFSTQWNNRKEAQWDIVGPPKQGVEPVFSGPVPRAWDAPKIWAENIYDAQDVLPYFTVGQTILASKIPREVSRSILLTKNLHDVRVDWRSGKIEFTVQVRYKLQLTRPKKWKAPSPP</sequence>
<evidence type="ECO:0000313" key="2">
    <source>
        <dbReference type="EMBL" id="CAE6455237.1"/>
    </source>
</evidence>
<proteinExistence type="predicted"/>
<accession>A0A8H3GI54</accession>
<reference evidence="2" key="1">
    <citation type="submission" date="2021-01" db="EMBL/GenBank/DDBJ databases">
        <authorList>
            <person name="Kaushik A."/>
        </authorList>
    </citation>
    <scope>NUCLEOTIDE SEQUENCE</scope>
    <source>
        <strain evidence="2">AG6-10EEA</strain>
    </source>
</reference>
<feature type="compositionally biased region" description="Low complexity" evidence="1">
    <location>
        <begin position="8"/>
        <end position="22"/>
    </location>
</feature>
<dbReference type="EMBL" id="CAJMXA010001225">
    <property type="protein sequence ID" value="CAE6455237.1"/>
    <property type="molecule type" value="Genomic_DNA"/>
</dbReference>